<dbReference type="Proteomes" id="UP000095228">
    <property type="component" value="Chromosome"/>
</dbReference>
<organism evidence="3 4">
    <name type="scientific">Lacunisphaera limnophila</name>
    <dbReference type="NCBI Taxonomy" id="1838286"/>
    <lineage>
        <taxon>Bacteria</taxon>
        <taxon>Pseudomonadati</taxon>
        <taxon>Verrucomicrobiota</taxon>
        <taxon>Opitutia</taxon>
        <taxon>Opitutales</taxon>
        <taxon>Opitutaceae</taxon>
        <taxon>Lacunisphaera</taxon>
    </lineage>
</organism>
<gene>
    <name evidence="3" type="primary">iolG_2</name>
    <name evidence="3" type="ORF">Verru16b_01016</name>
</gene>
<dbReference type="OrthoDB" id="178664at2"/>
<dbReference type="RefSeq" id="WP_069961262.1">
    <property type="nucleotide sequence ID" value="NZ_CP016094.1"/>
</dbReference>
<dbReference type="EC" id="1.1.1.18" evidence="3"/>
<dbReference type="SUPFAM" id="SSF51735">
    <property type="entry name" value="NAD(P)-binding Rossmann-fold domains"/>
    <property type="match status" value="1"/>
</dbReference>
<dbReference type="PROSITE" id="PS51318">
    <property type="entry name" value="TAT"/>
    <property type="match status" value="1"/>
</dbReference>
<proteinExistence type="predicted"/>
<dbReference type="NCBIfam" id="TIGR01409">
    <property type="entry name" value="TAT_signal_seq"/>
    <property type="match status" value="1"/>
</dbReference>
<sequence length="499" mass="53375">MKSPTRRDFLKTATLAAATTVWSARSWAQVAGANADVRVAVVGLNGRGRHHLTSLRAVAGVRIVAICDLDPAVLERTAAGLAQDGLTPVKYTDVRALLDSPDIDAITIATPNHWHALMGIWACQAGKDVFVEKPVSHTLWEGRQLVAAATKYNRVVQAGTQMRSGAGLHEAVAWVRAGHLGPITASRGFCYKRRKSIGRTTGPQAVPAGLNYDLWLGPAPVEAPRRGRFHYDWHWFNAYGNGDIGNQGIHQMDVARLFLGEPGLPRHTLSIGGRLGYVDDGETPNTQVVVHDFPTAPLIFEVRGLPAKQDPDEGKPGAVGAEAAGALAASMDEYRGVRIGNVIDCEGGSIVVPEYFAAAAYDREGKRLREFRGEDRLMQNFIDVVRSRKTAELYGQIEEAHLSSALGHLGGISHALGRAAPEGEIRESLEGDAALAEAYGRMTEHVAANAVDLGRTPVVLGALLTVDAATERCIGEGAAVANALLKRTDRAPYIVPALA</sequence>
<dbReference type="InterPro" id="IPR036291">
    <property type="entry name" value="NAD(P)-bd_dom_sf"/>
</dbReference>
<feature type="domain" description="Gfo/Idh/MocA-like oxidoreductase N-terminal" evidence="1">
    <location>
        <begin position="37"/>
        <end position="159"/>
    </location>
</feature>
<dbReference type="AlphaFoldDB" id="A0A1D8ASY5"/>
<dbReference type="Pfam" id="PF01408">
    <property type="entry name" value="GFO_IDH_MocA"/>
    <property type="match status" value="1"/>
</dbReference>
<evidence type="ECO:0000313" key="4">
    <source>
        <dbReference type="Proteomes" id="UP000095228"/>
    </source>
</evidence>
<dbReference type="PANTHER" id="PTHR43818">
    <property type="entry name" value="BCDNA.GH03377"/>
    <property type="match status" value="1"/>
</dbReference>
<evidence type="ECO:0000259" key="1">
    <source>
        <dbReference type="Pfam" id="PF01408"/>
    </source>
</evidence>
<dbReference type="InterPro" id="IPR050463">
    <property type="entry name" value="Gfo/Idh/MocA_oxidrdct_glycsds"/>
</dbReference>
<dbReference type="Pfam" id="PF19051">
    <property type="entry name" value="GFO_IDH_MocA_C2"/>
    <property type="match status" value="1"/>
</dbReference>
<accession>A0A1D8ASY5</accession>
<evidence type="ECO:0000313" key="3">
    <source>
        <dbReference type="EMBL" id="AOS43956.1"/>
    </source>
</evidence>
<dbReference type="EMBL" id="CP016094">
    <property type="protein sequence ID" value="AOS43956.1"/>
    <property type="molecule type" value="Genomic_DNA"/>
</dbReference>
<keyword evidence="4" id="KW-1185">Reference proteome</keyword>
<dbReference type="InterPro" id="IPR006311">
    <property type="entry name" value="TAT_signal"/>
</dbReference>
<evidence type="ECO:0000259" key="2">
    <source>
        <dbReference type="Pfam" id="PF19051"/>
    </source>
</evidence>
<reference evidence="3 4" key="1">
    <citation type="submission" date="2016-06" db="EMBL/GenBank/DDBJ databases">
        <title>Three novel species with peptidoglycan cell walls form the new genus Lacunisphaera gen. nov. in the family Opitutaceae of the verrucomicrobial subdivision 4.</title>
        <authorList>
            <person name="Rast P."/>
            <person name="Gloeckner I."/>
            <person name="Jogler M."/>
            <person name="Boedeker C."/>
            <person name="Jeske O."/>
            <person name="Wiegand S."/>
            <person name="Reinhardt R."/>
            <person name="Schumann P."/>
            <person name="Rohde M."/>
            <person name="Spring S."/>
            <person name="Gloeckner F.O."/>
            <person name="Jogler C."/>
        </authorList>
    </citation>
    <scope>NUCLEOTIDE SEQUENCE [LARGE SCALE GENOMIC DNA]</scope>
    <source>
        <strain evidence="3 4">IG16b</strain>
    </source>
</reference>
<dbReference type="STRING" id="1838286.Verru16b_01016"/>
<feature type="domain" description="Gfo/Idh/MocA-like oxidoreductase bacterial type C-terminal" evidence="2">
    <location>
        <begin position="184"/>
        <end position="261"/>
    </location>
</feature>
<dbReference type="InterPro" id="IPR019546">
    <property type="entry name" value="TAT_signal_bac_arc"/>
</dbReference>
<dbReference type="Gene3D" id="3.40.50.720">
    <property type="entry name" value="NAD(P)-binding Rossmann-like Domain"/>
    <property type="match status" value="1"/>
</dbReference>
<dbReference type="PATRIC" id="fig|1838286.3.peg.1019"/>
<keyword evidence="3" id="KW-0560">Oxidoreductase</keyword>
<dbReference type="InterPro" id="IPR043906">
    <property type="entry name" value="Gfo/Idh/MocA_OxRdtase_bact_C"/>
</dbReference>
<dbReference type="PANTHER" id="PTHR43818:SF5">
    <property type="entry name" value="OXIDOREDUCTASE FAMILY PROTEIN"/>
    <property type="match status" value="1"/>
</dbReference>
<dbReference type="GO" id="GO:0000166">
    <property type="term" value="F:nucleotide binding"/>
    <property type="evidence" value="ECO:0007669"/>
    <property type="project" value="InterPro"/>
</dbReference>
<dbReference type="KEGG" id="obg:Verru16b_01016"/>
<name>A0A1D8ASY5_9BACT</name>
<dbReference type="GO" id="GO:0050112">
    <property type="term" value="F:inositol 2-dehydrogenase (NAD+) activity"/>
    <property type="evidence" value="ECO:0007669"/>
    <property type="project" value="UniProtKB-EC"/>
</dbReference>
<dbReference type="Gene3D" id="3.30.360.10">
    <property type="entry name" value="Dihydrodipicolinate Reductase, domain 2"/>
    <property type="match status" value="1"/>
</dbReference>
<dbReference type="SUPFAM" id="SSF55347">
    <property type="entry name" value="Glyceraldehyde-3-phosphate dehydrogenase-like, C-terminal domain"/>
    <property type="match status" value="1"/>
</dbReference>
<protein>
    <submittedName>
        <fullName evidence="3">Inositol 2-dehydrogenase</fullName>
        <ecNumber evidence="3">1.1.1.18</ecNumber>
    </submittedName>
</protein>
<dbReference type="InterPro" id="IPR000683">
    <property type="entry name" value="Gfo/Idh/MocA-like_OxRdtase_N"/>
</dbReference>